<feature type="compositionally biased region" description="Gly residues" evidence="8">
    <location>
        <begin position="136"/>
        <end position="154"/>
    </location>
</feature>
<evidence type="ECO:0000256" key="4">
    <source>
        <dbReference type="ARBA" id="ARBA00022806"/>
    </source>
</evidence>
<evidence type="ECO:0000256" key="1">
    <source>
        <dbReference type="ARBA" id="ARBA00012552"/>
    </source>
</evidence>
<feature type="domain" description="DEAD-box RNA helicase Q" evidence="11">
    <location>
        <begin position="215"/>
        <end position="243"/>
    </location>
</feature>
<feature type="short sequence motif" description="Q motif" evidence="7">
    <location>
        <begin position="215"/>
        <end position="243"/>
    </location>
</feature>
<evidence type="ECO:0000256" key="6">
    <source>
        <dbReference type="ARBA" id="ARBA00022884"/>
    </source>
</evidence>
<dbReference type="SUPFAM" id="SSF52540">
    <property type="entry name" value="P-loop containing nucleoside triphosphate hydrolases"/>
    <property type="match status" value="3"/>
</dbReference>
<dbReference type="PANTHER" id="PTHR47958">
    <property type="entry name" value="ATP-DEPENDENT RNA HELICASE DBP3"/>
    <property type="match status" value="1"/>
</dbReference>
<dbReference type="InterPro" id="IPR000629">
    <property type="entry name" value="RNA-helicase_DEAD-box_CS"/>
</dbReference>
<keyword evidence="6" id="KW-0694">RNA-binding</keyword>
<evidence type="ECO:0000259" key="11">
    <source>
        <dbReference type="PROSITE" id="PS51195"/>
    </source>
</evidence>
<dbReference type="EC" id="3.6.4.13" evidence="1"/>
<keyword evidence="4 12" id="KW-0347">Helicase</keyword>
<dbReference type="Gene3D" id="3.10.10.10">
    <property type="entry name" value="HIV Type 1 Reverse Transcriptase, subunit A, domain 1"/>
    <property type="match status" value="1"/>
</dbReference>
<dbReference type="SMART" id="SM00490">
    <property type="entry name" value="HELICc"/>
    <property type="match status" value="1"/>
</dbReference>
<comment type="caution">
    <text evidence="12">The sequence shown here is derived from an EMBL/GenBank/DDBJ whole genome shotgun (WGS) entry which is preliminary data.</text>
</comment>
<feature type="region of interest" description="Disordered" evidence="8">
    <location>
        <begin position="75"/>
        <end position="161"/>
    </location>
</feature>
<dbReference type="PROSITE" id="PS00039">
    <property type="entry name" value="DEAD_ATP_HELICASE"/>
    <property type="match status" value="1"/>
</dbReference>
<dbReference type="SMART" id="SM00487">
    <property type="entry name" value="DEXDc"/>
    <property type="match status" value="1"/>
</dbReference>
<dbReference type="CDD" id="cd18787">
    <property type="entry name" value="SF2_C_DEAD"/>
    <property type="match status" value="1"/>
</dbReference>
<dbReference type="EMBL" id="BQNB010013561">
    <property type="protein sequence ID" value="GJT17489.1"/>
    <property type="molecule type" value="Genomic_DNA"/>
</dbReference>
<gene>
    <name evidence="12" type="ORF">Tco_0876195</name>
</gene>
<dbReference type="PROSITE" id="PS51194">
    <property type="entry name" value="HELICASE_CTER"/>
    <property type="match status" value="1"/>
</dbReference>
<feature type="domain" description="Helicase ATP-binding" evidence="9">
    <location>
        <begin position="246"/>
        <end position="421"/>
    </location>
</feature>
<evidence type="ECO:0000259" key="9">
    <source>
        <dbReference type="PROSITE" id="PS51192"/>
    </source>
</evidence>
<dbReference type="PROSITE" id="PS51195">
    <property type="entry name" value="Q_MOTIF"/>
    <property type="match status" value="1"/>
</dbReference>
<dbReference type="Pfam" id="PF00271">
    <property type="entry name" value="Helicase_C"/>
    <property type="match status" value="2"/>
</dbReference>
<feature type="region of interest" description="Disordered" evidence="8">
    <location>
        <begin position="743"/>
        <end position="782"/>
    </location>
</feature>
<feature type="compositionally biased region" description="Gly residues" evidence="8">
    <location>
        <begin position="75"/>
        <end position="129"/>
    </location>
</feature>
<feature type="domain" description="Helicase C-terminal" evidence="10">
    <location>
        <begin position="449"/>
        <end position="680"/>
    </location>
</feature>
<dbReference type="CDD" id="cd17966">
    <property type="entry name" value="DEADc_DDX5_DDX17"/>
    <property type="match status" value="1"/>
</dbReference>
<dbReference type="Pfam" id="PF00270">
    <property type="entry name" value="DEAD"/>
    <property type="match status" value="1"/>
</dbReference>
<reference evidence="12" key="1">
    <citation type="journal article" date="2022" name="Int. J. Mol. Sci.">
        <title>Draft Genome of Tanacetum Coccineum: Genomic Comparison of Closely Related Tanacetum-Family Plants.</title>
        <authorList>
            <person name="Yamashiro T."/>
            <person name="Shiraishi A."/>
            <person name="Nakayama K."/>
            <person name="Satake H."/>
        </authorList>
    </citation>
    <scope>NUCLEOTIDE SEQUENCE</scope>
</reference>
<dbReference type="InterPro" id="IPR011545">
    <property type="entry name" value="DEAD/DEAH_box_helicase_dom"/>
</dbReference>
<keyword evidence="3" id="KW-0378">Hydrolase</keyword>
<dbReference type="InterPro" id="IPR014001">
    <property type="entry name" value="Helicase_ATP-bd"/>
</dbReference>
<dbReference type="InterPro" id="IPR014014">
    <property type="entry name" value="RNA_helicase_DEAD_Q_motif"/>
</dbReference>
<sequence>MNRYDTRVIDAGSYHQRRSDFMGPPPVVGPAAYGRGGPVPYHGPPVAPAPGRGVGNGYPPFEPGVRGGFDIGVGGSGRGGRGFGNDRGGRGVSDGRMNNGGGRGFDSGRGGGGRGRGFDSGRGSGGGGRGFDRGSRGGGRGFDGGRGGRGGRGSSKGDLDSIALPKQDFGNLVPFEKNFYIESPSVRDMNDHEVAIYRDRREITVEGNDVPRPIRMFHEAGFPGYCLDIISRLGFVEPTPIQSQGWPMALKGRDLIGIAETGSGKTLSYLLPALVHVAAQPPLGHGDGPVVLVLAPTRELAVQIQQEAGKFGAHSRIRSTCIYGGAPKGPQIRDLQRGVEIVICTPGRLIDMLEARHTNLRRVTYLVLDEADRMLDMGFEPQIRKIISQIRPDRQTLYWSATWPKDVESLARQFLRNPYKVIIGSPVLKANQSINQVIEIVTDAEKYTRLIRLLKEMMDGSRILIFVETKKGCDQVTRQLRMDGWPALSIHGDKSQDERDWVLAEFKSGRSLIMTATDVAARGLGRIAVPEYVQVNLRDHKGINFLPAGFEPLTSALDGWSKKCVGFGRFDMFRTSAKCDGCLSLSYRCPSTVMSVAAAPYPCKVQVITFDVKDIKCVINYDFPTSLEDYVHRIGRTGRAGAKGIAVTFFTHSNAKYARELVKILQEAGQAVPVALSSMTRSMGPGGSGGNFRSRGRGGFGNRGSFSGPNMVPLGSKGHWLLRVETNKTRTQEQISARFPTLKQARTSTQPQFAPKPGHRPKTEKTGQPLPPRPLGTSPGPLRCFTMPRILKYDTENEDASVTLYPDQGEALIVRRVLTSVVTPSDNDTTWLRHNIFRTQCTSRDDGLHVTLAPLNPKDATPEVAPMTKDEIVGLARQSPPGLPLMRDIQHCIDFIPGATIPNKPAYRMNPKEFAELHHQVQELLDKGLIRESMSPCAVPALLDGPSIAVCTNAPSTFHRDKCDCESHFPEILLANVSSFTFDDIIGFLARIFGIPFATFAWTSSYLAGTGSFFSNPQKVHFVTNEVYIFWVTWCQKRNRMDSTKSKAITTLAYAKAMHRYRWSLFTATSSFYIGVLIRNFSSMVAPITDCLKQPKFVWTLESQKAFDALKKAVTAAPILALPNVEQVFKGEEKTDRPDGSSPVDQRAVDENEACDGSRLMDRFPRLFSLESDQDCKVSDRWTLTNGVWGGICSWSFLREWNSWIPRGVLVCPSGCLEMENKVVNASLDSVAAAKDEDVFPSI</sequence>
<keyword evidence="2" id="KW-0547">Nucleotide-binding</keyword>
<name>A0ABQ5BWM7_9ASTR</name>
<evidence type="ECO:0000256" key="3">
    <source>
        <dbReference type="ARBA" id="ARBA00022801"/>
    </source>
</evidence>
<dbReference type="Gene3D" id="3.30.70.270">
    <property type="match status" value="1"/>
</dbReference>
<accession>A0ABQ5BWM7</accession>
<protein>
    <recommendedName>
        <fullName evidence="1">RNA helicase</fullName>
        <ecNumber evidence="1">3.6.4.13</ecNumber>
    </recommendedName>
</protein>
<dbReference type="InterPro" id="IPR001650">
    <property type="entry name" value="Helicase_C-like"/>
</dbReference>
<dbReference type="InterPro" id="IPR027417">
    <property type="entry name" value="P-loop_NTPase"/>
</dbReference>
<proteinExistence type="predicted"/>
<dbReference type="SUPFAM" id="SSF56672">
    <property type="entry name" value="DNA/RNA polymerases"/>
    <property type="match status" value="1"/>
</dbReference>
<dbReference type="Proteomes" id="UP001151760">
    <property type="component" value="Unassembled WGS sequence"/>
</dbReference>
<keyword evidence="13" id="KW-1185">Reference proteome</keyword>
<dbReference type="GO" id="GO:0004386">
    <property type="term" value="F:helicase activity"/>
    <property type="evidence" value="ECO:0007669"/>
    <property type="project" value="UniProtKB-KW"/>
</dbReference>
<dbReference type="InterPro" id="IPR043502">
    <property type="entry name" value="DNA/RNA_pol_sf"/>
</dbReference>
<reference evidence="12" key="2">
    <citation type="submission" date="2022-01" db="EMBL/GenBank/DDBJ databases">
        <authorList>
            <person name="Yamashiro T."/>
            <person name="Shiraishi A."/>
            <person name="Satake H."/>
            <person name="Nakayama K."/>
        </authorList>
    </citation>
    <scope>NUCLEOTIDE SEQUENCE</scope>
</reference>
<evidence type="ECO:0000256" key="8">
    <source>
        <dbReference type="SAM" id="MobiDB-lite"/>
    </source>
</evidence>
<evidence type="ECO:0000259" key="10">
    <source>
        <dbReference type="PROSITE" id="PS51194"/>
    </source>
</evidence>
<keyword evidence="5" id="KW-0067">ATP-binding</keyword>
<dbReference type="Gene3D" id="3.40.50.300">
    <property type="entry name" value="P-loop containing nucleotide triphosphate hydrolases"/>
    <property type="match status" value="2"/>
</dbReference>
<evidence type="ECO:0000313" key="13">
    <source>
        <dbReference type="Proteomes" id="UP001151760"/>
    </source>
</evidence>
<dbReference type="PROSITE" id="PS51192">
    <property type="entry name" value="HELICASE_ATP_BIND_1"/>
    <property type="match status" value="1"/>
</dbReference>
<evidence type="ECO:0000313" key="12">
    <source>
        <dbReference type="EMBL" id="GJT17489.1"/>
    </source>
</evidence>
<evidence type="ECO:0000256" key="2">
    <source>
        <dbReference type="ARBA" id="ARBA00022741"/>
    </source>
</evidence>
<evidence type="ECO:0000256" key="7">
    <source>
        <dbReference type="PROSITE-ProRule" id="PRU00552"/>
    </source>
</evidence>
<evidence type="ECO:0000256" key="5">
    <source>
        <dbReference type="ARBA" id="ARBA00022840"/>
    </source>
</evidence>
<organism evidence="12 13">
    <name type="scientific">Tanacetum coccineum</name>
    <dbReference type="NCBI Taxonomy" id="301880"/>
    <lineage>
        <taxon>Eukaryota</taxon>
        <taxon>Viridiplantae</taxon>
        <taxon>Streptophyta</taxon>
        <taxon>Embryophyta</taxon>
        <taxon>Tracheophyta</taxon>
        <taxon>Spermatophyta</taxon>
        <taxon>Magnoliopsida</taxon>
        <taxon>eudicotyledons</taxon>
        <taxon>Gunneridae</taxon>
        <taxon>Pentapetalae</taxon>
        <taxon>asterids</taxon>
        <taxon>campanulids</taxon>
        <taxon>Asterales</taxon>
        <taxon>Asteraceae</taxon>
        <taxon>Asteroideae</taxon>
        <taxon>Anthemideae</taxon>
        <taxon>Anthemidinae</taxon>
        <taxon>Tanacetum</taxon>
    </lineage>
</organism>
<dbReference type="InterPro" id="IPR043128">
    <property type="entry name" value="Rev_trsase/Diguanyl_cyclase"/>
</dbReference>